<sequence length="153" mass="16822">MEETELTAFESEDGNEETPSNGPLPETPPESLLDGFVPPIKERTPIAPDHPTCDVQTGDLLVIEVGDDALEHYGFLILSAYANRLVGINLHNHNYGVRALDDWLDWYDEYREAGDFEAGEKQIYPDVAPVGQQRGVSPPAQTEEVQDAGTVEG</sequence>
<dbReference type="EMBL" id="CP058909">
    <property type="protein sequence ID" value="QLH82335.1"/>
    <property type="molecule type" value="Genomic_DNA"/>
</dbReference>
<dbReference type="RefSeq" id="WP_179922803.1">
    <property type="nucleotide sequence ID" value="NZ_CP058909.1"/>
</dbReference>
<reference evidence="2 3" key="1">
    <citation type="submission" date="2020-07" db="EMBL/GenBank/DDBJ databases">
        <title>Halosimplex litoreum sp. nov. and Halosimplex rubrum sp. nov., isolated from different salt environments.</title>
        <authorList>
            <person name="Cui H."/>
        </authorList>
    </citation>
    <scope>NUCLEOTIDE SEQUENCE [LARGE SCALE GENOMIC DNA]</scope>
    <source>
        <strain evidence="2 3">R2</strain>
    </source>
</reference>
<gene>
    <name evidence="2" type="ORF">HZS54_12235</name>
</gene>
<dbReference type="KEGG" id="hpel:HZS54_12235"/>
<keyword evidence="3" id="KW-1185">Reference proteome</keyword>
<dbReference type="GeneID" id="56083370"/>
<name>A0A7D5TCS0_9EURY</name>
<feature type="compositionally biased region" description="Acidic residues" evidence="1">
    <location>
        <begin position="1"/>
        <end position="16"/>
    </location>
</feature>
<feature type="region of interest" description="Disordered" evidence="1">
    <location>
        <begin position="1"/>
        <end position="32"/>
    </location>
</feature>
<protein>
    <submittedName>
        <fullName evidence="2">Uncharacterized protein</fullName>
    </submittedName>
</protein>
<evidence type="ECO:0000256" key="1">
    <source>
        <dbReference type="SAM" id="MobiDB-lite"/>
    </source>
</evidence>
<proteinExistence type="predicted"/>
<evidence type="ECO:0000313" key="3">
    <source>
        <dbReference type="Proteomes" id="UP000509346"/>
    </source>
</evidence>
<dbReference type="Proteomes" id="UP000509346">
    <property type="component" value="Chromosome"/>
</dbReference>
<evidence type="ECO:0000313" key="2">
    <source>
        <dbReference type="EMBL" id="QLH82335.1"/>
    </source>
</evidence>
<organism evidence="2 3">
    <name type="scientific">Halosimplex pelagicum</name>
    <dbReference type="NCBI Taxonomy" id="869886"/>
    <lineage>
        <taxon>Archaea</taxon>
        <taxon>Methanobacteriati</taxon>
        <taxon>Methanobacteriota</taxon>
        <taxon>Stenosarchaea group</taxon>
        <taxon>Halobacteria</taxon>
        <taxon>Halobacteriales</taxon>
        <taxon>Haloarculaceae</taxon>
        <taxon>Halosimplex</taxon>
    </lineage>
</organism>
<accession>A0A7D5TCS0</accession>
<dbReference type="AlphaFoldDB" id="A0A7D5TCS0"/>
<feature type="region of interest" description="Disordered" evidence="1">
    <location>
        <begin position="128"/>
        <end position="153"/>
    </location>
</feature>